<accession>A0A832A8M1</accession>
<feature type="compositionally biased region" description="Basic residues" evidence="1">
    <location>
        <begin position="58"/>
        <end position="71"/>
    </location>
</feature>
<protein>
    <submittedName>
        <fullName evidence="2">Uncharacterized protein</fullName>
    </submittedName>
</protein>
<feature type="compositionally biased region" description="Low complexity" evidence="1">
    <location>
        <begin position="78"/>
        <end position="89"/>
    </location>
</feature>
<sequence length="103" mass="10549">MGGGAVALDPGLRPGLECCAPSGLWQGVLSRPFGAMGAGAFWALRGCGGGCLLGPSGHGRRGATRSGRRHRPEGAKHPSPGRSPGSGRPYQIKIKPQRGETHL</sequence>
<gene>
    <name evidence="2" type="ORF">ENS06_14600</name>
</gene>
<proteinExistence type="predicted"/>
<dbReference type="AlphaFoldDB" id="A0A832A8M1"/>
<reference evidence="2" key="1">
    <citation type="journal article" date="2020" name="mSystems">
        <title>Genome- and Community-Level Interaction Insights into Carbon Utilization and Element Cycling Functions of Hydrothermarchaeota in Hydrothermal Sediment.</title>
        <authorList>
            <person name="Zhou Z."/>
            <person name="Liu Y."/>
            <person name="Xu W."/>
            <person name="Pan J."/>
            <person name="Luo Z.H."/>
            <person name="Li M."/>
        </authorList>
    </citation>
    <scope>NUCLEOTIDE SEQUENCE [LARGE SCALE GENOMIC DNA]</scope>
    <source>
        <strain evidence="2">SpSt-456</strain>
    </source>
</reference>
<organism evidence="2">
    <name type="scientific">Desulfacinum infernum</name>
    <dbReference type="NCBI Taxonomy" id="35837"/>
    <lineage>
        <taxon>Bacteria</taxon>
        <taxon>Pseudomonadati</taxon>
        <taxon>Thermodesulfobacteriota</taxon>
        <taxon>Syntrophobacteria</taxon>
        <taxon>Syntrophobacterales</taxon>
        <taxon>Syntrophobacteraceae</taxon>
        <taxon>Desulfacinum</taxon>
    </lineage>
</organism>
<feature type="region of interest" description="Disordered" evidence="1">
    <location>
        <begin position="55"/>
        <end position="103"/>
    </location>
</feature>
<name>A0A832A8M1_9BACT</name>
<evidence type="ECO:0000256" key="1">
    <source>
        <dbReference type="SAM" id="MobiDB-lite"/>
    </source>
</evidence>
<evidence type="ECO:0000313" key="2">
    <source>
        <dbReference type="EMBL" id="HFK98540.1"/>
    </source>
</evidence>
<dbReference type="EMBL" id="DSTK01000040">
    <property type="protein sequence ID" value="HFK98540.1"/>
    <property type="molecule type" value="Genomic_DNA"/>
</dbReference>
<comment type="caution">
    <text evidence="2">The sequence shown here is derived from an EMBL/GenBank/DDBJ whole genome shotgun (WGS) entry which is preliminary data.</text>
</comment>